<dbReference type="Proteomes" id="UP001431449">
    <property type="component" value="Unassembled WGS sequence"/>
</dbReference>
<proteinExistence type="predicted"/>
<keyword evidence="3" id="KW-1185">Reference proteome</keyword>
<feature type="signal peptide" evidence="1">
    <location>
        <begin position="1"/>
        <end position="21"/>
    </location>
</feature>
<evidence type="ECO:0000313" key="3">
    <source>
        <dbReference type="Proteomes" id="UP001431449"/>
    </source>
</evidence>
<reference evidence="2" key="1">
    <citation type="submission" date="2022-04" db="EMBL/GenBank/DDBJ databases">
        <title>Lysobacter sp. CAU 1642 isolated from sea sand.</title>
        <authorList>
            <person name="Kim W."/>
        </authorList>
    </citation>
    <scope>NUCLEOTIDE SEQUENCE</scope>
    <source>
        <strain evidence="2">CAU 1642</strain>
    </source>
</reference>
<protein>
    <submittedName>
        <fullName evidence="2">DUF2066 domain-containing protein</fullName>
    </submittedName>
</protein>
<dbReference type="RefSeq" id="WP_248207706.1">
    <property type="nucleotide sequence ID" value="NZ_JALNMH010000006.1"/>
</dbReference>
<evidence type="ECO:0000313" key="2">
    <source>
        <dbReference type="EMBL" id="MCK7593677.1"/>
    </source>
</evidence>
<name>A0ABT0GGL0_9GAMM</name>
<dbReference type="InterPro" id="IPR018642">
    <property type="entry name" value="DUF2066"/>
</dbReference>
<sequence length="348" mass="36859">MRILWRLLGCLLALGAASAQAQEIELYEGEVSVPGQSDAARDAALPQALAASLVRLTGRADVGSDPAVAAQLSRAPTLLRQFRYRQDADPSQPGASGTTLVARFDQAGVDALLAETGQRVWPSPRSVPVVWLAIDDGRGPRLLGSAQARVVGALTRRAAQRGLRLTYPLLDLEEQQQVGVAPFWAGDSAAARRASARYQSRVSLVGKLYRSGSGWTAEWVVYDGEQRLGETTRSAPEAPTVLAEGADLAADLLAARYAVSVADSGPAGKYPVSVSGLTSGADYARTLAYFQRLSVVREVRVLGAQGDVLELELDLRTGLGGLNQLVANGQTLVAQDDDADNGQFRLLP</sequence>
<gene>
    <name evidence="2" type="ORF">M0G41_08345</name>
</gene>
<keyword evidence="1" id="KW-0732">Signal</keyword>
<dbReference type="Pfam" id="PF09839">
    <property type="entry name" value="DUF2066"/>
    <property type="match status" value="1"/>
</dbReference>
<organism evidence="2 3">
    <name type="scientific">Pseudomarimonas salicorniae</name>
    <dbReference type="NCBI Taxonomy" id="2933270"/>
    <lineage>
        <taxon>Bacteria</taxon>
        <taxon>Pseudomonadati</taxon>
        <taxon>Pseudomonadota</taxon>
        <taxon>Gammaproteobacteria</taxon>
        <taxon>Lysobacterales</taxon>
        <taxon>Lysobacteraceae</taxon>
        <taxon>Pseudomarimonas</taxon>
    </lineage>
</organism>
<evidence type="ECO:0000256" key="1">
    <source>
        <dbReference type="SAM" id="SignalP"/>
    </source>
</evidence>
<feature type="chain" id="PRO_5045483925" evidence="1">
    <location>
        <begin position="22"/>
        <end position="348"/>
    </location>
</feature>
<accession>A0ABT0GGL0</accession>
<comment type="caution">
    <text evidence="2">The sequence shown here is derived from an EMBL/GenBank/DDBJ whole genome shotgun (WGS) entry which is preliminary data.</text>
</comment>
<dbReference type="EMBL" id="JALNMH010000006">
    <property type="protein sequence ID" value="MCK7593677.1"/>
    <property type="molecule type" value="Genomic_DNA"/>
</dbReference>